<dbReference type="PRINTS" id="PR00173">
    <property type="entry name" value="EDTRNSPORT"/>
</dbReference>
<feature type="transmembrane region" description="Helical" evidence="7">
    <location>
        <begin position="90"/>
        <end position="112"/>
    </location>
</feature>
<reference evidence="8 9" key="1">
    <citation type="submission" date="2023-08" db="EMBL/GenBank/DDBJ databases">
        <title>Arthrobacter horti sp. nov., isolated from forest soil.</title>
        <authorList>
            <person name="Park M."/>
        </authorList>
    </citation>
    <scope>NUCLEOTIDE SEQUENCE [LARGE SCALE GENOMIC DNA]</scope>
    <source>
        <strain evidence="8 9">YJM1</strain>
    </source>
</reference>
<gene>
    <name evidence="8" type="ORF">Q9R02_15120</name>
</gene>
<keyword evidence="2" id="KW-0813">Transport</keyword>
<dbReference type="RefSeq" id="WP_305997536.1">
    <property type="nucleotide sequence ID" value="NZ_JAVALS010000016.1"/>
</dbReference>
<organism evidence="8 9">
    <name type="scientific">Arthrobacter horti</name>
    <dbReference type="NCBI Taxonomy" id="3068273"/>
    <lineage>
        <taxon>Bacteria</taxon>
        <taxon>Bacillati</taxon>
        <taxon>Actinomycetota</taxon>
        <taxon>Actinomycetes</taxon>
        <taxon>Micrococcales</taxon>
        <taxon>Micrococcaceae</taxon>
        <taxon>Arthrobacter</taxon>
    </lineage>
</organism>
<dbReference type="InterPro" id="IPR001991">
    <property type="entry name" value="Na-dicarboxylate_symporter"/>
</dbReference>
<feature type="transmembrane region" description="Helical" evidence="7">
    <location>
        <begin position="21"/>
        <end position="40"/>
    </location>
</feature>
<keyword evidence="4" id="KW-0769">Symport</keyword>
<dbReference type="Pfam" id="PF00375">
    <property type="entry name" value="SDF"/>
    <property type="match status" value="1"/>
</dbReference>
<keyword evidence="5 7" id="KW-1133">Transmembrane helix</keyword>
<dbReference type="PROSITE" id="PS00713">
    <property type="entry name" value="NA_DICARBOXYL_SYMP_1"/>
    <property type="match status" value="1"/>
</dbReference>
<evidence type="ECO:0000256" key="5">
    <source>
        <dbReference type="ARBA" id="ARBA00022989"/>
    </source>
</evidence>
<sequence>MSQRNPAPMAARGKRLESSHYLYIAVIVAVVLGALVGVLFPEVGKSLKPLGDGFIKLIKMMIAPVIFCTIVLGIGSIAKAATVGKVGGLALGYFVVMSTFALAIGLVVGNLIHPGDGLKLTPYNPNAKAASDSTVDFLLGMIPGDIPVLPTLLVAILVGFAVQRMGTAGAPVLSAIGTAQKLVFRVLIMIMWVAPVGAFGAIASVVGATGPKAILSMLTLMLAFYLTCILFIVVILGSLLRVVAGVNVFSLMRYLAREYLLIFSTSSSEAALPRLIAKMEHLGVSKPVVGVTVPTGYSFNLDGTAIYLTMASLFVANAMGTPLNLGEQISLLVFMIIASKGAAGVTGAGLATLAAGLQAHRPELLGGVGVIVGIDRFMSEARALTNFTGNAVATVLIGTWVKEIDNGRVRSVLAGELPFDEATMLADGHGSAAAPAGDSAGEKVGSRA</sequence>
<evidence type="ECO:0000256" key="2">
    <source>
        <dbReference type="ARBA" id="ARBA00022448"/>
    </source>
</evidence>
<feature type="transmembrane region" description="Helical" evidence="7">
    <location>
        <begin position="331"/>
        <end position="355"/>
    </location>
</feature>
<evidence type="ECO:0000256" key="3">
    <source>
        <dbReference type="ARBA" id="ARBA00022692"/>
    </source>
</evidence>
<feature type="transmembrane region" description="Helical" evidence="7">
    <location>
        <begin position="137"/>
        <end position="162"/>
    </location>
</feature>
<evidence type="ECO:0000256" key="1">
    <source>
        <dbReference type="ARBA" id="ARBA00004141"/>
    </source>
</evidence>
<protein>
    <submittedName>
        <fullName evidence="8">Cation:dicarboxylase symporter family transporter</fullName>
    </submittedName>
</protein>
<dbReference type="EMBL" id="JAVALS010000016">
    <property type="protein sequence ID" value="MDP5228491.1"/>
    <property type="molecule type" value="Genomic_DNA"/>
</dbReference>
<dbReference type="Gene3D" id="1.10.3860.10">
    <property type="entry name" value="Sodium:dicarboxylate symporter"/>
    <property type="match status" value="1"/>
</dbReference>
<feature type="transmembrane region" description="Helical" evidence="7">
    <location>
        <begin position="213"/>
        <end position="239"/>
    </location>
</feature>
<evidence type="ECO:0000256" key="4">
    <source>
        <dbReference type="ARBA" id="ARBA00022847"/>
    </source>
</evidence>
<dbReference type="SUPFAM" id="SSF118215">
    <property type="entry name" value="Proton glutamate symport protein"/>
    <property type="match status" value="1"/>
</dbReference>
<keyword evidence="3 7" id="KW-0812">Transmembrane</keyword>
<feature type="transmembrane region" description="Helical" evidence="7">
    <location>
        <begin position="259"/>
        <end position="277"/>
    </location>
</feature>
<feature type="transmembrane region" description="Helical" evidence="7">
    <location>
        <begin position="60"/>
        <end position="78"/>
    </location>
</feature>
<evidence type="ECO:0000256" key="6">
    <source>
        <dbReference type="ARBA" id="ARBA00023136"/>
    </source>
</evidence>
<dbReference type="PANTHER" id="PTHR42865">
    <property type="entry name" value="PROTON/GLUTAMATE-ASPARTATE SYMPORTER"/>
    <property type="match status" value="1"/>
</dbReference>
<keyword evidence="6 7" id="KW-0472">Membrane</keyword>
<comment type="caution">
    <text evidence="8">The sequence shown here is derived from an EMBL/GenBank/DDBJ whole genome shotgun (WGS) entry which is preliminary data.</text>
</comment>
<evidence type="ECO:0000313" key="8">
    <source>
        <dbReference type="EMBL" id="MDP5228491.1"/>
    </source>
</evidence>
<dbReference type="PANTHER" id="PTHR42865:SF1">
    <property type="entry name" value="AEROBIC C4-DICARBOXYLATE TRANSPORT PROTEIN"/>
    <property type="match status" value="1"/>
</dbReference>
<proteinExistence type="predicted"/>
<evidence type="ECO:0000256" key="7">
    <source>
        <dbReference type="SAM" id="Phobius"/>
    </source>
</evidence>
<dbReference type="InterPro" id="IPR018107">
    <property type="entry name" value="Na-dicarboxylate_symporter_CS"/>
</dbReference>
<feature type="transmembrane region" description="Helical" evidence="7">
    <location>
        <begin position="297"/>
        <end position="319"/>
    </location>
</feature>
<name>A0ABT9ISA4_9MICC</name>
<dbReference type="Proteomes" id="UP001232725">
    <property type="component" value="Unassembled WGS sequence"/>
</dbReference>
<accession>A0ABT9ISA4</accession>
<keyword evidence="9" id="KW-1185">Reference proteome</keyword>
<dbReference type="InterPro" id="IPR036458">
    <property type="entry name" value="Na:dicarbo_symporter_sf"/>
</dbReference>
<evidence type="ECO:0000313" key="9">
    <source>
        <dbReference type="Proteomes" id="UP001232725"/>
    </source>
</evidence>
<feature type="transmembrane region" description="Helical" evidence="7">
    <location>
        <begin position="182"/>
        <end position="207"/>
    </location>
</feature>
<comment type="subcellular location">
    <subcellularLocation>
        <location evidence="1">Membrane</location>
        <topology evidence="1">Multi-pass membrane protein</topology>
    </subcellularLocation>
</comment>